<proteinExistence type="predicted"/>
<dbReference type="EMBL" id="GBRH01220332">
    <property type="protein sequence ID" value="JAD77563.1"/>
    <property type="molecule type" value="Transcribed_RNA"/>
</dbReference>
<name>A0A0A9CT13_ARUDO</name>
<reference evidence="2" key="2">
    <citation type="journal article" date="2015" name="Data Brief">
        <title>Shoot transcriptome of the giant reed, Arundo donax.</title>
        <authorList>
            <person name="Barrero R.A."/>
            <person name="Guerrero F.D."/>
            <person name="Moolhuijzen P."/>
            <person name="Goolsby J.A."/>
            <person name="Tidwell J."/>
            <person name="Bellgard S.E."/>
            <person name="Bellgard M.I."/>
        </authorList>
    </citation>
    <scope>NUCLEOTIDE SEQUENCE</scope>
    <source>
        <tissue evidence="2">Shoot tissue taken approximately 20 cm above the soil surface</tissue>
    </source>
</reference>
<evidence type="ECO:0000313" key="2">
    <source>
        <dbReference type="EMBL" id="JAD77563.1"/>
    </source>
</evidence>
<reference evidence="2" key="1">
    <citation type="submission" date="2014-09" db="EMBL/GenBank/DDBJ databases">
        <authorList>
            <person name="Magalhaes I.L.F."/>
            <person name="Oliveira U."/>
            <person name="Santos F.R."/>
            <person name="Vidigal T.H.D.A."/>
            <person name="Brescovit A.D."/>
            <person name="Santos A.J."/>
        </authorList>
    </citation>
    <scope>NUCLEOTIDE SEQUENCE</scope>
    <source>
        <tissue evidence="2">Shoot tissue taken approximately 20 cm above the soil surface</tissue>
    </source>
</reference>
<accession>A0A0A9CT13</accession>
<dbReference type="AlphaFoldDB" id="A0A0A9CT13"/>
<feature type="region of interest" description="Disordered" evidence="1">
    <location>
        <begin position="1"/>
        <end position="40"/>
    </location>
</feature>
<protein>
    <submittedName>
        <fullName evidence="2">Uncharacterized protein</fullName>
    </submittedName>
</protein>
<sequence length="109" mass="12466">MACRRSDPYIGPNSNASDAEPEKHQNSSHHSQNGDRGSMERDFDVFRWSRCKKAMPESVMRSIGIPLPPEQVEVLEDNIAWEDVQWSQTGVWVLGKEYPLARVHFLSPN</sequence>
<organism evidence="2">
    <name type="scientific">Arundo donax</name>
    <name type="common">Giant reed</name>
    <name type="synonym">Donax arundinaceus</name>
    <dbReference type="NCBI Taxonomy" id="35708"/>
    <lineage>
        <taxon>Eukaryota</taxon>
        <taxon>Viridiplantae</taxon>
        <taxon>Streptophyta</taxon>
        <taxon>Embryophyta</taxon>
        <taxon>Tracheophyta</taxon>
        <taxon>Spermatophyta</taxon>
        <taxon>Magnoliopsida</taxon>
        <taxon>Liliopsida</taxon>
        <taxon>Poales</taxon>
        <taxon>Poaceae</taxon>
        <taxon>PACMAD clade</taxon>
        <taxon>Arundinoideae</taxon>
        <taxon>Arundineae</taxon>
        <taxon>Arundo</taxon>
    </lineage>
</organism>
<evidence type="ECO:0000256" key="1">
    <source>
        <dbReference type="SAM" id="MobiDB-lite"/>
    </source>
</evidence>